<dbReference type="InterPro" id="IPR005299">
    <property type="entry name" value="MeTrfase_7"/>
</dbReference>
<reference evidence="5 6" key="1">
    <citation type="submission" date="2024-01" db="EMBL/GenBank/DDBJ databases">
        <title>A telomere-to-telomere, gap-free genome of sweet tea (Lithocarpus litseifolius).</title>
        <authorList>
            <person name="Zhou J."/>
        </authorList>
    </citation>
    <scope>NUCLEOTIDE SEQUENCE [LARGE SCALE GENOMIC DNA]</scope>
    <source>
        <strain evidence="5">Zhou-2022a</strain>
        <tissue evidence="5">Leaf</tissue>
    </source>
</reference>
<keyword evidence="6" id="KW-1185">Reference proteome</keyword>
<dbReference type="PANTHER" id="PTHR31009">
    <property type="entry name" value="S-ADENOSYL-L-METHIONINE:CARBOXYL METHYLTRANSFERASE FAMILY PROTEIN"/>
    <property type="match status" value="1"/>
</dbReference>
<name>A0AAW2BQN2_9ROSI</name>
<dbReference type="EMBL" id="JAZDWU010000010">
    <property type="protein sequence ID" value="KAK9988122.1"/>
    <property type="molecule type" value="Genomic_DNA"/>
</dbReference>
<dbReference type="Gene3D" id="1.10.1200.270">
    <property type="entry name" value="Methyltransferase, alpha-helical capping domain"/>
    <property type="match status" value="2"/>
</dbReference>
<evidence type="ECO:0000256" key="3">
    <source>
        <dbReference type="ARBA" id="ARBA00022723"/>
    </source>
</evidence>
<proteinExistence type="predicted"/>
<comment type="caution">
    <text evidence="5">The sequence shown here is derived from an EMBL/GenBank/DDBJ whole genome shotgun (WGS) entry which is preliminary data.</text>
</comment>
<keyword evidence="1" id="KW-0489">Methyltransferase</keyword>
<organism evidence="5 6">
    <name type="scientific">Lithocarpus litseifolius</name>
    <dbReference type="NCBI Taxonomy" id="425828"/>
    <lineage>
        <taxon>Eukaryota</taxon>
        <taxon>Viridiplantae</taxon>
        <taxon>Streptophyta</taxon>
        <taxon>Embryophyta</taxon>
        <taxon>Tracheophyta</taxon>
        <taxon>Spermatophyta</taxon>
        <taxon>Magnoliopsida</taxon>
        <taxon>eudicotyledons</taxon>
        <taxon>Gunneridae</taxon>
        <taxon>Pentapetalae</taxon>
        <taxon>rosids</taxon>
        <taxon>fabids</taxon>
        <taxon>Fagales</taxon>
        <taxon>Fagaceae</taxon>
        <taxon>Lithocarpus</taxon>
    </lineage>
</organism>
<dbReference type="InterPro" id="IPR042086">
    <property type="entry name" value="MeTrfase_capping"/>
</dbReference>
<accession>A0AAW2BQN2</accession>
<dbReference type="GO" id="GO:0046872">
    <property type="term" value="F:metal ion binding"/>
    <property type="evidence" value="ECO:0007669"/>
    <property type="project" value="UniProtKB-KW"/>
</dbReference>
<dbReference type="Pfam" id="PF03492">
    <property type="entry name" value="Methyltransf_7"/>
    <property type="match status" value="1"/>
</dbReference>
<dbReference type="SUPFAM" id="SSF53335">
    <property type="entry name" value="S-adenosyl-L-methionine-dependent methyltransferases"/>
    <property type="match status" value="1"/>
</dbReference>
<dbReference type="InterPro" id="IPR029063">
    <property type="entry name" value="SAM-dependent_MTases_sf"/>
</dbReference>
<dbReference type="AlphaFoldDB" id="A0AAW2BQN2"/>
<keyword evidence="2" id="KW-0808">Transferase</keyword>
<sequence length="187" mass="20926">MLVPEGLVDESGIPLNKGNIHIAKTSLHGVLTGVHKSFERDFTLFLRSHSQEIVSGGHMVLTIICSDRKADSSGNQSCTIWELLGITLNDMVQEIRNPLCLLFPSAETHVDQDCNMDGSNKSFRYDKPTRGKCKAMSIRVVVEFILACYFGGEIKDDLFEIFSKNIEEYLEVEDGKYTNMIISMTKG</sequence>
<gene>
    <name evidence="5" type="ORF">SO802_028361</name>
</gene>
<evidence type="ECO:0000256" key="4">
    <source>
        <dbReference type="ARBA" id="ARBA00022842"/>
    </source>
</evidence>
<dbReference type="GO" id="GO:0032259">
    <property type="term" value="P:methylation"/>
    <property type="evidence" value="ECO:0007669"/>
    <property type="project" value="UniProtKB-KW"/>
</dbReference>
<protein>
    <submittedName>
        <fullName evidence="5">Uncharacterized protein</fullName>
    </submittedName>
</protein>
<evidence type="ECO:0000313" key="6">
    <source>
        <dbReference type="Proteomes" id="UP001459277"/>
    </source>
</evidence>
<keyword evidence="3" id="KW-0479">Metal-binding</keyword>
<keyword evidence="4" id="KW-0460">Magnesium</keyword>
<dbReference type="Proteomes" id="UP001459277">
    <property type="component" value="Unassembled WGS sequence"/>
</dbReference>
<evidence type="ECO:0000256" key="2">
    <source>
        <dbReference type="ARBA" id="ARBA00022679"/>
    </source>
</evidence>
<evidence type="ECO:0000313" key="5">
    <source>
        <dbReference type="EMBL" id="KAK9988122.1"/>
    </source>
</evidence>
<evidence type="ECO:0000256" key="1">
    <source>
        <dbReference type="ARBA" id="ARBA00022603"/>
    </source>
</evidence>
<dbReference type="GO" id="GO:0008168">
    <property type="term" value="F:methyltransferase activity"/>
    <property type="evidence" value="ECO:0007669"/>
    <property type="project" value="UniProtKB-KW"/>
</dbReference>